<sequence length="140" mass="15891">MMVDFYTAILKVHILTHPFRYHVGLLPPLPQGKGRPAADHFPSAERSSAVTCCRLSLDPVQLRTSKKERGKDQSLTFPIYRRCSWRQPGSSSAVQRRKGSLLPASLEVMADNLLFLSQDMENGRGMCLSRHDKLEQCREH</sequence>
<dbReference type="AlphaFoldDB" id="A0A9N7YRX7"/>
<dbReference type="Proteomes" id="UP001153269">
    <property type="component" value="Unassembled WGS sequence"/>
</dbReference>
<accession>A0A9N7YRX7</accession>
<reference evidence="1" key="1">
    <citation type="submission" date="2020-03" db="EMBL/GenBank/DDBJ databases">
        <authorList>
            <person name="Weist P."/>
        </authorList>
    </citation>
    <scope>NUCLEOTIDE SEQUENCE</scope>
</reference>
<evidence type="ECO:0000313" key="2">
    <source>
        <dbReference type="Proteomes" id="UP001153269"/>
    </source>
</evidence>
<comment type="caution">
    <text evidence="1">The sequence shown here is derived from an EMBL/GenBank/DDBJ whole genome shotgun (WGS) entry which is preliminary data.</text>
</comment>
<proteinExistence type="predicted"/>
<name>A0A9N7YRX7_PLEPL</name>
<dbReference type="EMBL" id="CADEAL010002800">
    <property type="protein sequence ID" value="CAB1442215.1"/>
    <property type="molecule type" value="Genomic_DNA"/>
</dbReference>
<gene>
    <name evidence="1" type="ORF">PLEPLA_LOCUS29901</name>
</gene>
<organism evidence="1 2">
    <name type="scientific">Pleuronectes platessa</name>
    <name type="common">European plaice</name>
    <dbReference type="NCBI Taxonomy" id="8262"/>
    <lineage>
        <taxon>Eukaryota</taxon>
        <taxon>Metazoa</taxon>
        <taxon>Chordata</taxon>
        <taxon>Craniata</taxon>
        <taxon>Vertebrata</taxon>
        <taxon>Euteleostomi</taxon>
        <taxon>Actinopterygii</taxon>
        <taxon>Neopterygii</taxon>
        <taxon>Teleostei</taxon>
        <taxon>Neoteleostei</taxon>
        <taxon>Acanthomorphata</taxon>
        <taxon>Carangaria</taxon>
        <taxon>Pleuronectiformes</taxon>
        <taxon>Pleuronectoidei</taxon>
        <taxon>Pleuronectidae</taxon>
        <taxon>Pleuronectes</taxon>
    </lineage>
</organism>
<keyword evidence="2" id="KW-1185">Reference proteome</keyword>
<evidence type="ECO:0000313" key="1">
    <source>
        <dbReference type="EMBL" id="CAB1442215.1"/>
    </source>
</evidence>
<protein>
    <submittedName>
        <fullName evidence="1">Uncharacterized protein</fullName>
    </submittedName>
</protein>